<dbReference type="Proteomes" id="UP000800041">
    <property type="component" value="Unassembled WGS sequence"/>
</dbReference>
<evidence type="ECO:0000313" key="2">
    <source>
        <dbReference type="EMBL" id="KAF1990859.1"/>
    </source>
</evidence>
<feature type="compositionally biased region" description="Basic and acidic residues" evidence="1">
    <location>
        <begin position="59"/>
        <end position="70"/>
    </location>
</feature>
<feature type="region of interest" description="Disordered" evidence="1">
    <location>
        <begin position="425"/>
        <end position="446"/>
    </location>
</feature>
<sequence>MAGQQDTSEQSSSPLTNLIDSEIQSWQRPNHLHPSHSHPSGISHSQAVEGYRHAQAASSKRDVPSNDQRDYSSPAHISPTPPRIPARSLRRNNSVNSAAGRHRSYQDQGVADQGSSDNLEAIDPSSAHHITPQLRPISQCASLRARPASMYSTSKMSTFSSGSIDLSAREVKVGDVQRVFGKPRPVSSISVSGIEQTTYGTKYLEDFPEDEEVSATTTTPYNATPAPPETSSSTELKSRLNKRASSFRLNRKLSTRQTPPPARPLSVGYGDDASIIMLPTHPTTTTSISESEGEGENTTPSSPSSYQSRHTYSTRATSIDGTSNSDKITPTSSRRHSATPKISTNNAAALATGQLPLDLNNNSWFSDAAGENLANTVFPSQIPRMEAVPKSSSVAVKALPDANHGKRSTLYGKLKSLFSADQVAKDSKRTTKLKKPKPLQPAQAVF</sequence>
<evidence type="ECO:0000313" key="3">
    <source>
        <dbReference type="Proteomes" id="UP000800041"/>
    </source>
</evidence>
<dbReference type="EMBL" id="ML977141">
    <property type="protein sequence ID" value="KAF1990859.1"/>
    <property type="molecule type" value="Genomic_DNA"/>
</dbReference>
<keyword evidence="3" id="KW-1185">Reference proteome</keyword>
<reference evidence="2" key="1">
    <citation type="journal article" date="2020" name="Stud. Mycol.">
        <title>101 Dothideomycetes genomes: a test case for predicting lifestyles and emergence of pathogens.</title>
        <authorList>
            <person name="Haridas S."/>
            <person name="Albert R."/>
            <person name="Binder M."/>
            <person name="Bloem J."/>
            <person name="Labutti K."/>
            <person name="Salamov A."/>
            <person name="Andreopoulos B."/>
            <person name="Baker S."/>
            <person name="Barry K."/>
            <person name="Bills G."/>
            <person name="Bluhm B."/>
            <person name="Cannon C."/>
            <person name="Castanera R."/>
            <person name="Culley D."/>
            <person name="Daum C."/>
            <person name="Ezra D."/>
            <person name="Gonzalez J."/>
            <person name="Henrissat B."/>
            <person name="Kuo A."/>
            <person name="Liang C."/>
            <person name="Lipzen A."/>
            <person name="Lutzoni F."/>
            <person name="Magnuson J."/>
            <person name="Mondo S."/>
            <person name="Nolan M."/>
            <person name="Ohm R."/>
            <person name="Pangilinan J."/>
            <person name="Park H.-J."/>
            <person name="Ramirez L."/>
            <person name="Alfaro M."/>
            <person name="Sun H."/>
            <person name="Tritt A."/>
            <person name="Yoshinaga Y."/>
            <person name="Zwiers L.-H."/>
            <person name="Turgeon B."/>
            <person name="Goodwin S."/>
            <person name="Spatafora J."/>
            <person name="Crous P."/>
            <person name="Grigoriev I."/>
        </authorList>
    </citation>
    <scope>NUCLEOTIDE SEQUENCE</scope>
    <source>
        <strain evidence="2">CBS 113979</strain>
    </source>
</reference>
<gene>
    <name evidence="2" type="ORF">K402DRAFT_401010</name>
</gene>
<feature type="region of interest" description="Disordered" evidence="1">
    <location>
        <begin position="205"/>
        <end position="342"/>
    </location>
</feature>
<feature type="compositionally biased region" description="Polar residues" evidence="1">
    <location>
        <begin position="1"/>
        <end position="28"/>
    </location>
</feature>
<proteinExistence type="predicted"/>
<accession>A0A6G1HCW3</accession>
<name>A0A6G1HCW3_9PEZI</name>
<feature type="compositionally biased region" description="Polar residues" evidence="1">
    <location>
        <begin position="303"/>
        <end position="332"/>
    </location>
</feature>
<feature type="compositionally biased region" description="Low complexity" evidence="1">
    <location>
        <begin position="215"/>
        <end position="224"/>
    </location>
</feature>
<feature type="region of interest" description="Disordered" evidence="1">
    <location>
        <begin position="1"/>
        <end position="135"/>
    </location>
</feature>
<protein>
    <submittedName>
        <fullName evidence="2">Uncharacterized protein</fullName>
    </submittedName>
</protein>
<organism evidence="2 3">
    <name type="scientific">Aulographum hederae CBS 113979</name>
    <dbReference type="NCBI Taxonomy" id="1176131"/>
    <lineage>
        <taxon>Eukaryota</taxon>
        <taxon>Fungi</taxon>
        <taxon>Dikarya</taxon>
        <taxon>Ascomycota</taxon>
        <taxon>Pezizomycotina</taxon>
        <taxon>Dothideomycetes</taxon>
        <taxon>Pleosporomycetidae</taxon>
        <taxon>Aulographales</taxon>
        <taxon>Aulographaceae</taxon>
    </lineage>
</organism>
<dbReference type="AlphaFoldDB" id="A0A6G1HCW3"/>
<evidence type="ECO:0000256" key="1">
    <source>
        <dbReference type="SAM" id="MobiDB-lite"/>
    </source>
</evidence>
<feature type="compositionally biased region" description="Low complexity" evidence="1">
    <location>
        <begin position="279"/>
        <end position="302"/>
    </location>
</feature>